<feature type="compositionally biased region" description="Basic and acidic residues" evidence="1">
    <location>
        <begin position="523"/>
        <end position="547"/>
    </location>
</feature>
<proteinExistence type="predicted"/>
<feature type="compositionally biased region" description="Acidic residues" evidence="1">
    <location>
        <begin position="614"/>
        <end position="624"/>
    </location>
</feature>
<dbReference type="EMBL" id="CP111023">
    <property type="protein sequence ID" value="WAR21121.1"/>
    <property type="molecule type" value="Genomic_DNA"/>
</dbReference>
<feature type="compositionally biased region" description="Basic and acidic residues" evidence="1">
    <location>
        <begin position="243"/>
        <end position="266"/>
    </location>
</feature>
<name>A0ABY7FJN5_MYAAR</name>
<evidence type="ECO:0000256" key="1">
    <source>
        <dbReference type="SAM" id="MobiDB-lite"/>
    </source>
</evidence>
<feature type="region of interest" description="Disordered" evidence="1">
    <location>
        <begin position="297"/>
        <end position="466"/>
    </location>
</feature>
<gene>
    <name evidence="3" type="ORF">MAR_015095</name>
</gene>
<evidence type="ECO:0000313" key="4">
    <source>
        <dbReference type="Proteomes" id="UP001164746"/>
    </source>
</evidence>
<keyword evidence="4" id="KW-1185">Reference proteome</keyword>
<dbReference type="SMART" id="SM00310">
    <property type="entry name" value="PTBI"/>
    <property type="match status" value="1"/>
</dbReference>
<dbReference type="PROSITE" id="PS51064">
    <property type="entry name" value="IRS_PTB"/>
    <property type="match status" value="1"/>
</dbReference>
<evidence type="ECO:0000259" key="2">
    <source>
        <dbReference type="PROSITE" id="PS51064"/>
    </source>
</evidence>
<reference evidence="3" key="1">
    <citation type="submission" date="2022-11" db="EMBL/GenBank/DDBJ databases">
        <title>Centuries of genome instability and evolution in soft-shell clam transmissible cancer (bioRxiv).</title>
        <authorList>
            <person name="Hart S.F.M."/>
            <person name="Yonemitsu M.A."/>
            <person name="Giersch R.M."/>
            <person name="Beal B.F."/>
            <person name="Arriagada G."/>
            <person name="Davis B.W."/>
            <person name="Ostrander E.A."/>
            <person name="Goff S.P."/>
            <person name="Metzger M.J."/>
        </authorList>
    </citation>
    <scope>NUCLEOTIDE SEQUENCE</scope>
    <source>
        <strain evidence="3">MELC-2E11</strain>
        <tissue evidence="3">Siphon/mantle</tissue>
    </source>
</reference>
<accession>A0ABY7FJN5</accession>
<feature type="compositionally biased region" description="Basic and acidic residues" evidence="1">
    <location>
        <begin position="339"/>
        <end position="414"/>
    </location>
</feature>
<dbReference type="InterPro" id="IPR011993">
    <property type="entry name" value="PH-like_dom_sf"/>
</dbReference>
<dbReference type="Pfam" id="PF02174">
    <property type="entry name" value="IRS"/>
    <property type="match status" value="1"/>
</dbReference>
<dbReference type="Gene3D" id="2.30.29.30">
    <property type="entry name" value="Pleckstrin-homology domain (PH domain)/Phosphotyrosine-binding domain (PTB)"/>
    <property type="match status" value="1"/>
</dbReference>
<evidence type="ECO:0000313" key="3">
    <source>
        <dbReference type="EMBL" id="WAR21121.1"/>
    </source>
</evidence>
<feature type="domain" description="IRS-type PTB" evidence="2">
    <location>
        <begin position="145"/>
        <end position="251"/>
    </location>
</feature>
<protein>
    <recommendedName>
        <fullName evidence="2">IRS-type PTB domain-containing protein</fullName>
    </recommendedName>
</protein>
<dbReference type="SUPFAM" id="SSF50729">
    <property type="entry name" value="PH domain-like"/>
    <property type="match status" value="1"/>
</dbReference>
<feature type="region of interest" description="Disordered" evidence="1">
    <location>
        <begin position="241"/>
        <end position="272"/>
    </location>
</feature>
<feature type="region of interest" description="Disordered" evidence="1">
    <location>
        <begin position="523"/>
        <end position="699"/>
    </location>
</feature>
<organism evidence="3 4">
    <name type="scientific">Mya arenaria</name>
    <name type="common">Soft-shell clam</name>
    <dbReference type="NCBI Taxonomy" id="6604"/>
    <lineage>
        <taxon>Eukaryota</taxon>
        <taxon>Metazoa</taxon>
        <taxon>Spiralia</taxon>
        <taxon>Lophotrochozoa</taxon>
        <taxon>Mollusca</taxon>
        <taxon>Bivalvia</taxon>
        <taxon>Autobranchia</taxon>
        <taxon>Heteroconchia</taxon>
        <taxon>Euheterodonta</taxon>
        <taxon>Imparidentia</taxon>
        <taxon>Neoheterodontei</taxon>
        <taxon>Myida</taxon>
        <taxon>Myoidea</taxon>
        <taxon>Myidae</taxon>
        <taxon>Mya</taxon>
    </lineage>
</organism>
<feature type="compositionally biased region" description="Polar residues" evidence="1">
    <location>
        <begin position="436"/>
        <end position="458"/>
    </location>
</feature>
<dbReference type="SMART" id="SM01244">
    <property type="entry name" value="IRS"/>
    <property type="match status" value="1"/>
</dbReference>
<sequence>MAQSHVDYTYAMWTGFPDYRPVYRKQASFEETQSCISKETIDPEKLFVNIKLIQQKCLPDSVHHHAHMRLLKRNLQQLLDILHVIVDDMFDVREVKSLASDVRGNQDILLPLPKLINGLSPLFLRPLLFSPKKHLCEAMFTKAANVQKFAVIVEPSPLAKLCGVEGEMTIMLSDQQTMRFEDSKTHKSMYSFQLAWMRRFGKKGPSHFYFECGRKCPNGEGTVTCQTESARAMHKAITQLSKSRSDIVIPKKKEGKHSKEPAEELRTSTGQITAPSHALNVRRNHPGMQKMPILIPIKQPSNGDATFYEDAPSSPLRSSAGSGGSPVEAPSRSSGKSKSKPDIVQELTEKVGSMIKKDDQKSIKSKDELKKEKKEKERREKEEKKERERKEKEEKREKEKREKDEKKKSKKIESTDMPVKKRSKERIYDEPEIDYDNNQVVDDTYDTAISPTPDTKQQPAKKRSVIKPDLLYEDAEPACNNAASAQNAVEYAQPYIKKGGVPIPAQGVEYAEVGNINKAAWKEQGRTDEETIHEENYSNIKEAREEISNPPSLPERRYNEDDDDDDGENMYNTANLIPGKAKRHDNKKPENIYGIKSAKPAGPIMPDPAADYSSAEEEEEEEGDYAVAEEAPGYEDPKSLMNTNTRASAPIDGAYEETELAQAKPVKPSKIPPKPMSMKKPHPVIPQPQESLYEVVDKK</sequence>
<dbReference type="Proteomes" id="UP001164746">
    <property type="component" value="Chromosome 12"/>
</dbReference>
<dbReference type="InterPro" id="IPR002404">
    <property type="entry name" value="IRS_PTB"/>
</dbReference>